<evidence type="ECO:0000313" key="1">
    <source>
        <dbReference type="EMBL" id="TKR91031.1"/>
    </source>
</evidence>
<organism evidence="1">
    <name type="scientific">Populus alba</name>
    <name type="common">White poplar</name>
    <dbReference type="NCBI Taxonomy" id="43335"/>
    <lineage>
        <taxon>Eukaryota</taxon>
        <taxon>Viridiplantae</taxon>
        <taxon>Streptophyta</taxon>
        <taxon>Embryophyta</taxon>
        <taxon>Tracheophyta</taxon>
        <taxon>Spermatophyta</taxon>
        <taxon>Magnoliopsida</taxon>
        <taxon>eudicotyledons</taxon>
        <taxon>Gunneridae</taxon>
        <taxon>Pentapetalae</taxon>
        <taxon>rosids</taxon>
        <taxon>fabids</taxon>
        <taxon>Malpighiales</taxon>
        <taxon>Salicaceae</taxon>
        <taxon>Saliceae</taxon>
        <taxon>Populus</taxon>
    </lineage>
</organism>
<gene>
    <name evidence="1" type="ORF">D5086_0000227490</name>
</gene>
<dbReference type="STRING" id="43335.A0A4U5P5Q7"/>
<dbReference type="Pfam" id="PF20431">
    <property type="entry name" value="E_motif"/>
    <property type="match status" value="1"/>
</dbReference>
<accession>A0A4U5P5Q7</accession>
<evidence type="ECO:0008006" key="2">
    <source>
        <dbReference type="Google" id="ProtNLM"/>
    </source>
</evidence>
<dbReference type="InterPro" id="IPR046960">
    <property type="entry name" value="PPR_At4g14850-like_plant"/>
</dbReference>
<dbReference type="GO" id="GO:0003723">
    <property type="term" value="F:RNA binding"/>
    <property type="evidence" value="ECO:0007669"/>
    <property type="project" value="InterPro"/>
</dbReference>
<sequence>MLCSWTASPMGYGKDSCQAGQLVKAFRNFRCYAHQSRSALWGSLLLAYQIHQNVSLAETAVERFVELKADDSGVYVLLSNKSVDAGMWEDALKAHRLMEDTELKKEAGRSIIEVDCDIHEFVNGEKSLVQVKELHFVIQSLSKMHMFATE</sequence>
<reference evidence="1" key="1">
    <citation type="submission" date="2018-10" db="EMBL/GenBank/DDBJ databases">
        <title>Population genomic analysis revealed the cold adaptation of white poplar.</title>
        <authorList>
            <person name="Liu Y.-J."/>
        </authorList>
    </citation>
    <scope>NUCLEOTIDE SEQUENCE [LARGE SCALE GENOMIC DNA]</scope>
    <source>
        <strain evidence="1">PAL-ZL1</strain>
    </source>
</reference>
<dbReference type="PANTHER" id="PTHR47926:SF499">
    <property type="entry name" value="PENTATRICOPEPTIDE REPEAT-CONTAINING PROTEIN"/>
    <property type="match status" value="1"/>
</dbReference>
<dbReference type="EMBL" id="RCHU01000806">
    <property type="protein sequence ID" value="TKR91031.1"/>
    <property type="molecule type" value="Genomic_DNA"/>
</dbReference>
<protein>
    <recommendedName>
        <fullName evidence="2">Pentatricopeptide repeat-containing protein</fullName>
    </recommendedName>
</protein>
<proteinExistence type="predicted"/>
<dbReference type="PANTHER" id="PTHR47926">
    <property type="entry name" value="PENTATRICOPEPTIDE REPEAT-CONTAINING PROTEIN"/>
    <property type="match status" value="1"/>
</dbReference>
<name>A0A4U5P5Q7_POPAL</name>
<dbReference type="InterPro" id="IPR046848">
    <property type="entry name" value="E_motif"/>
</dbReference>
<dbReference type="AlphaFoldDB" id="A0A4U5P5Q7"/>
<dbReference type="GO" id="GO:0009451">
    <property type="term" value="P:RNA modification"/>
    <property type="evidence" value="ECO:0007669"/>
    <property type="project" value="InterPro"/>
</dbReference>
<comment type="caution">
    <text evidence="1">The sequence shown here is derived from an EMBL/GenBank/DDBJ whole genome shotgun (WGS) entry which is preliminary data.</text>
</comment>